<dbReference type="InterPro" id="IPR050886">
    <property type="entry name" value="RNA-binding_reg"/>
</dbReference>
<evidence type="ECO:0000259" key="4">
    <source>
        <dbReference type="PROSITE" id="PS50102"/>
    </source>
</evidence>
<organism evidence="5 6">
    <name type="scientific">Steinernema hermaphroditum</name>
    <dbReference type="NCBI Taxonomy" id="289476"/>
    <lineage>
        <taxon>Eukaryota</taxon>
        <taxon>Metazoa</taxon>
        <taxon>Ecdysozoa</taxon>
        <taxon>Nematoda</taxon>
        <taxon>Chromadorea</taxon>
        <taxon>Rhabditida</taxon>
        <taxon>Tylenchina</taxon>
        <taxon>Panagrolaimomorpha</taxon>
        <taxon>Strongyloidoidea</taxon>
        <taxon>Steinernematidae</taxon>
        <taxon>Steinernema</taxon>
    </lineage>
</organism>
<dbReference type="Proteomes" id="UP001175271">
    <property type="component" value="Unassembled WGS sequence"/>
</dbReference>
<keyword evidence="1 2" id="KW-0694">RNA-binding</keyword>
<dbReference type="GO" id="GO:0003723">
    <property type="term" value="F:RNA binding"/>
    <property type="evidence" value="ECO:0007669"/>
    <property type="project" value="UniProtKB-UniRule"/>
</dbReference>
<dbReference type="SMART" id="SM00360">
    <property type="entry name" value="RRM"/>
    <property type="match status" value="2"/>
</dbReference>
<keyword evidence="6" id="KW-1185">Reference proteome</keyword>
<evidence type="ECO:0000313" key="6">
    <source>
        <dbReference type="Proteomes" id="UP001175271"/>
    </source>
</evidence>
<dbReference type="Pfam" id="PF00076">
    <property type="entry name" value="RRM_1"/>
    <property type="match status" value="2"/>
</dbReference>
<dbReference type="InterPro" id="IPR000504">
    <property type="entry name" value="RRM_dom"/>
</dbReference>
<evidence type="ECO:0000313" key="5">
    <source>
        <dbReference type="EMBL" id="KAK0429146.1"/>
    </source>
</evidence>
<reference evidence="5" key="1">
    <citation type="submission" date="2023-06" db="EMBL/GenBank/DDBJ databases">
        <title>Genomic analysis of the entomopathogenic nematode Steinernema hermaphroditum.</title>
        <authorList>
            <person name="Schwarz E.M."/>
            <person name="Heppert J.K."/>
            <person name="Baniya A."/>
            <person name="Schwartz H.T."/>
            <person name="Tan C.-H."/>
            <person name="Antoshechkin I."/>
            <person name="Sternberg P.W."/>
            <person name="Goodrich-Blair H."/>
            <person name="Dillman A.R."/>
        </authorList>
    </citation>
    <scope>NUCLEOTIDE SEQUENCE</scope>
    <source>
        <strain evidence="5">PS9179</strain>
        <tissue evidence="5">Whole animal</tissue>
    </source>
</reference>
<dbReference type="PANTHER" id="PTHR48024:SF56">
    <property type="entry name" value="HETEROGENEOUS NUCLEAR RIBONUCLEOPROTEIN A0"/>
    <property type="match status" value="1"/>
</dbReference>
<dbReference type="PROSITE" id="PS50102">
    <property type="entry name" value="RRM"/>
    <property type="match status" value="2"/>
</dbReference>
<sequence length="272" mass="30900">MSSPTDQQSEATLYVGTFLSVVHEDDLREYFEGIGRIVNVKVMKTTSGKSYAFVTFESRKVAEELLRSEHYILGQRVTVDWAAFGKKVSSPGGTAKIYIAGLPKEASEDDLKGYFKQFGPVLDVKVVNSKSIGFVTFASAEVVEELLKEEHQILGQHVEVKWSIRQDRPSSNGSSHPLCRLGPSRSSYKREKTSSNFKWDRKNKYGFHENTDDGGYAHKRRCDEMDWNADKVDQDGSSVNVRPVYPHKPKAVKNEAEKSERKFRYGYRSVRI</sequence>
<dbReference type="AlphaFoldDB" id="A0AA39ISX7"/>
<dbReference type="GO" id="GO:0005634">
    <property type="term" value="C:nucleus"/>
    <property type="evidence" value="ECO:0007669"/>
    <property type="project" value="TreeGrafter"/>
</dbReference>
<feature type="region of interest" description="Disordered" evidence="3">
    <location>
        <begin position="166"/>
        <end position="193"/>
    </location>
</feature>
<comment type="caution">
    <text evidence="5">The sequence shown here is derived from an EMBL/GenBank/DDBJ whole genome shotgun (WGS) entry which is preliminary data.</text>
</comment>
<dbReference type="CDD" id="cd00590">
    <property type="entry name" value="RRM_SF"/>
    <property type="match status" value="1"/>
</dbReference>
<dbReference type="SUPFAM" id="SSF54928">
    <property type="entry name" value="RNA-binding domain, RBD"/>
    <property type="match status" value="2"/>
</dbReference>
<feature type="domain" description="RRM" evidence="4">
    <location>
        <begin position="11"/>
        <end position="84"/>
    </location>
</feature>
<dbReference type="InterPro" id="IPR035979">
    <property type="entry name" value="RBD_domain_sf"/>
</dbReference>
<name>A0AA39ISX7_9BILA</name>
<evidence type="ECO:0000256" key="3">
    <source>
        <dbReference type="SAM" id="MobiDB-lite"/>
    </source>
</evidence>
<feature type="domain" description="RRM" evidence="4">
    <location>
        <begin position="95"/>
        <end position="165"/>
    </location>
</feature>
<accession>A0AA39ISX7</accession>
<gene>
    <name evidence="5" type="ORF">QR680_011220</name>
</gene>
<evidence type="ECO:0000256" key="2">
    <source>
        <dbReference type="PROSITE-ProRule" id="PRU00176"/>
    </source>
</evidence>
<dbReference type="Gene3D" id="3.30.70.330">
    <property type="match status" value="2"/>
</dbReference>
<dbReference type="InterPro" id="IPR012677">
    <property type="entry name" value="Nucleotide-bd_a/b_plait_sf"/>
</dbReference>
<evidence type="ECO:0000256" key="1">
    <source>
        <dbReference type="ARBA" id="ARBA00022884"/>
    </source>
</evidence>
<dbReference type="EMBL" id="JAUCMV010000001">
    <property type="protein sequence ID" value="KAK0429146.1"/>
    <property type="molecule type" value="Genomic_DNA"/>
</dbReference>
<protein>
    <recommendedName>
        <fullName evidence="4">RRM domain-containing protein</fullName>
    </recommendedName>
</protein>
<dbReference type="PANTHER" id="PTHR48024">
    <property type="entry name" value="GEO13361P1-RELATED"/>
    <property type="match status" value="1"/>
</dbReference>
<proteinExistence type="predicted"/>